<evidence type="ECO:0000313" key="4">
    <source>
        <dbReference type="Proteomes" id="UP000674143"/>
    </source>
</evidence>
<evidence type="ECO:0008006" key="5">
    <source>
        <dbReference type="Google" id="ProtNLM"/>
    </source>
</evidence>
<reference evidence="4" key="2">
    <citation type="journal article" date="2021" name="Sci. Data">
        <title>Chromosome-scale genome sequencing, assembly and annotation of six genomes from subfamily Leishmaniinae.</title>
        <authorList>
            <person name="Almutairi H."/>
            <person name="Urbaniak M.D."/>
            <person name="Bates M.D."/>
            <person name="Jariyapan N."/>
            <person name="Kwakye-Nuako G."/>
            <person name="Thomaz Soccol V."/>
            <person name="Al-Salem W.S."/>
            <person name="Dillon R.J."/>
            <person name="Bates P.A."/>
            <person name="Gatherer D."/>
        </authorList>
    </citation>
    <scope>NUCLEOTIDE SEQUENCE [LARGE SCALE GENOMIC DNA]</scope>
</reference>
<reference evidence="4" key="1">
    <citation type="journal article" date="2021" name="Microbiol. Resour. Announc.">
        <title>LGAAP: Leishmaniinae Genome Assembly and Annotation Pipeline.</title>
        <authorList>
            <person name="Almutairi H."/>
            <person name="Urbaniak M.D."/>
            <person name="Bates M.D."/>
            <person name="Jariyapan N."/>
            <person name="Kwakye-Nuako G."/>
            <person name="Thomaz-Soccol V."/>
            <person name="Al-Salem W.S."/>
            <person name="Dillon R.J."/>
            <person name="Bates P.A."/>
            <person name="Gatherer D."/>
        </authorList>
    </citation>
    <scope>NUCLEOTIDE SEQUENCE [LARGE SCALE GENOMIC DNA]</scope>
</reference>
<feature type="region of interest" description="Disordered" evidence="1">
    <location>
        <begin position="537"/>
        <end position="556"/>
    </location>
</feature>
<evidence type="ECO:0000256" key="2">
    <source>
        <dbReference type="SAM" id="Phobius"/>
    </source>
</evidence>
<gene>
    <name evidence="3" type="ORF">LSCM4_01010</name>
</gene>
<name>A0A836G7J0_9TRYP</name>
<dbReference type="RefSeq" id="XP_067059726.1">
    <property type="nucleotide sequence ID" value="XM_067203076.1"/>
</dbReference>
<comment type="caution">
    <text evidence="3">The sequence shown here is derived from an EMBL/GenBank/DDBJ whole genome shotgun (WGS) entry which is preliminary data.</text>
</comment>
<dbReference type="EMBL" id="JAFHLR010000034">
    <property type="protein sequence ID" value="KAG5467924.1"/>
    <property type="molecule type" value="Genomic_DNA"/>
</dbReference>
<accession>A0A836G7J0</accession>
<dbReference type="PANTHER" id="PTHR34157">
    <property type="entry name" value="TUZIN"/>
    <property type="match status" value="1"/>
</dbReference>
<keyword evidence="2" id="KW-1133">Transmembrane helix</keyword>
<dbReference type="GeneID" id="92357010"/>
<organism evidence="3 4">
    <name type="scientific">Leishmania orientalis</name>
    <dbReference type="NCBI Taxonomy" id="2249476"/>
    <lineage>
        <taxon>Eukaryota</taxon>
        <taxon>Discoba</taxon>
        <taxon>Euglenozoa</taxon>
        <taxon>Kinetoplastea</taxon>
        <taxon>Metakinetoplastina</taxon>
        <taxon>Trypanosomatida</taxon>
        <taxon>Trypanosomatidae</taxon>
        <taxon>Leishmaniinae</taxon>
        <taxon>Leishmania</taxon>
    </lineage>
</organism>
<feature type="transmembrane region" description="Helical" evidence="2">
    <location>
        <begin position="214"/>
        <end position="236"/>
    </location>
</feature>
<dbReference type="KEGG" id="loi:92357010"/>
<evidence type="ECO:0000256" key="1">
    <source>
        <dbReference type="SAM" id="MobiDB-lite"/>
    </source>
</evidence>
<protein>
    <recommendedName>
        <fullName evidence="5">Tuzin-like protein</fullName>
    </recommendedName>
</protein>
<keyword evidence="2" id="KW-0812">Transmembrane</keyword>
<dbReference type="AlphaFoldDB" id="A0A836G7J0"/>
<dbReference type="PANTHER" id="PTHR34157:SF2">
    <property type="entry name" value="TUZIN"/>
    <property type="match status" value="1"/>
</dbReference>
<sequence>MGVAPAVQGFLARGVAVNGFLERSACAAVAAVAGGVVEARVSGAVHAVHLRRLSLSPLVEVGSRVYVERGRDEDGVRVLMGGVAVRVNGNGTYGVLLDDDGFDAAVPAEMVALSEGRARLVGDAEYHAVVEWVRGAGVVRRAQRESVACVLFQRGWRVDRLYLLAAADVHCATQVARAVRMCVLEKSEWQRDHHREMRQLLRERVKERDFRYRLAKYSGVVSASMALLGIAIAFGWNVKNYHPQQRAYELGVAARALTQTLSGSGSCSPGAVSEMRHIVPRDGEEEAARHVLRRLDTAHPRIMVVTGFSGCGMRTVCGGALRRERVPGVRVDVRGAEDALRSVAKALGVSKVDVCGDLLEFVSEACRMAEAASGEAPLLVLALRGGSCLQRVYRDAVALACDRRVCHVVVEVPMECVTTADAGLPRLDFCVIPSLGREQAVAYTQHAVDPLSLEHFMDVVGRSSDDLDALLAAVHQRRVSAAACTNGKLLKAMRQLQATCAGRPQKGSAAAQTRRRCAVLCWRTLYCTTPWRMRGCSAASSSTPRRGVAGCRRALR</sequence>
<evidence type="ECO:0000313" key="3">
    <source>
        <dbReference type="EMBL" id="KAG5467924.1"/>
    </source>
</evidence>
<keyword evidence="2" id="KW-0472">Membrane</keyword>
<keyword evidence="4" id="KW-1185">Reference proteome</keyword>
<proteinExistence type="predicted"/>
<dbReference type="Proteomes" id="UP000674143">
    <property type="component" value="Unassembled WGS sequence"/>
</dbReference>